<dbReference type="PANTHER" id="PTHR10366">
    <property type="entry name" value="NAD DEPENDENT EPIMERASE/DEHYDRATASE"/>
    <property type="match status" value="1"/>
</dbReference>
<evidence type="ECO:0000313" key="3">
    <source>
        <dbReference type="EMBL" id="GAD92876.1"/>
    </source>
</evidence>
<dbReference type="OrthoDB" id="2735536at2759"/>
<comment type="caution">
    <text evidence="3">The sequence shown here is derived from an EMBL/GenBank/DDBJ whole genome shotgun (WGS) entry which is preliminary data.</text>
</comment>
<dbReference type="InParanoid" id="V5FT92"/>
<protein>
    <recommendedName>
        <fullName evidence="5">NAD-dependent epimerase/dehydratase domain-containing protein</fullName>
    </recommendedName>
</protein>
<evidence type="ECO:0008006" key="5">
    <source>
        <dbReference type="Google" id="ProtNLM"/>
    </source>
</evidence>
<name>V5FT92_BYSSN</name>
<dbReference type="InterPro" id="IPR050425">
    <property type="entry name" value="NAD(P)_dehydrat-like"/>
</dbReference>
<dbReference type="GO" id="GO:0016616">
    <property type="term" value="F:oxidoreductase activity, acting on the CH-OH group of donors, NAD or NADP as acceptor"/>
    <property type="evidence" value="ECO:0007669"/>
    <property type="project" value="TreeGrafter"/>
</dbReference>
<accession>V5FT92</accession>
<dbReference type="Gene3D" id="3.40.50.720">
    <property type="entry name" value="NAD(P)-binding Rossmann-like Domain"/>
    <property type="match status" value="3"/>
</dbReference>
<dbReference type="SUPFAM" id="SSF51735">
    <property type="entry name" value="NAD(P)-binding Rossmann-fold domains"/>
    <property type="match status" value="1"/>
</dbReference>
<dbReference type="EMBL" id="BAUL01000041">
    <property type="protein sequence ID" value="GAD92876.1"/>
    <property type="molecule type" value="Genomic_DNA"/>
</dbReference>
<dbReference type="PANTHER" id="PTHR10366:SF564">
    <property type="entry name" value="STEROL-4-ALPHA-CARBOXYLATE 3-DEHYDROGENASE, DECARBOXYLATING"/>
    <property type="match status" value="1"/>
</dbReference>
<evidence type="ECO:0000313" key="4">
    <source>
        <dbReference type="Proteomes" id="UP000018001"/>
    </source>
</evidence>
<gene>
    <name evidence="3" type="ORF">PVAR5_1472</name>
</gene>
<keyword evidence="1" id="KW-0560">Oxidoreductase</keyword>
<comment type="similarity">
    <text evidence="2">Belongs to the NAD(P)-dependent epimerase/dehydratase family. Dihydroflavonol-4-reductase subfamily.</text>
</comment>
<proteinExistence type="inferred from homology"/>
<sequence length="284" mass="30963">MARDVEQDSGALSVVTGGTDFIASHIILQLLHAGYTVRATIRASSREKELQSTIRNAGGNVEKLSFFVADLTEDEGWAKAMNGCAFGTLRMLKFAHNAGVKRMVLTSSFAAIGFGHEQIPLFTEKHWSKTLAEKSAWDFMQQEGEALEVAVINPTGVLGPVSFGVVDVRDLADLHIRAMTNPAASGPRFIATCDEGLATMIDISNMLRDSIPDRAQRLPTKGLPNFLVRFVALFVPKLRDIIPELGLSKQITNDKSNSVYGWNYRSIEECIADTAASLVKHGVV</sequence>
<reference evidence="4" key="1">
    <citation type="journal article" date="2014" name="Genome Announc.">
        <title>Draft genome sequence of the formaldehyde-resistant fungus Byssochlamys spectabilis No. 5 (anamorph Paecilomyces variotii No. 5) (NBRC109023).</title>
        <authorList>
            <person name="Oka T."/>
            <person name="Ekino K."/>
            <person name="Fukuda K."/>
            <person name="Nomura Y."/>
        </authorList>
    </citation>
    <scope>NUCLEOTIDE SEQUENCE [LARGE SCALE GENOMIC DNA]</scope>
    <source>
        <strain evidence="4">No. 5 / NBRC 109023</strain>
    </source>
</reference>
<evidence type="ECO:0000256" key="1">
    <source>
        <dbReference type="ARBA" id="ARBA00023002"/>
    </source>
</evidence>
<evidence type="ECO:0000256" key="2">
    <source>
        <dbReference type="ARBA" id="ARBA00023445"/>
    </source>
</evidence>
<organism evidence="3 4">
    <name type="scientific">Byssochlamys spectabilis (strain No. 5 / NBRC 109023)</name>
    <name type="common">Paecilomyces variotii</name>
    <dbReference type="NCBI Taxonomy" id="1356009"/>
    <lineage>
        <taxon>Eukaryota</taxon>
        <taxon>Fungi</taxon>
        <taxon>Dikarya</taxon>
        <taxon>Ascomycota</taxon>
        <taxon>Pezizomycotina</taxon>
        <taxon>Eurotiomycetes</taxon>
        <taxon>Eurotiomycetidae</taxon>
        <taxon>Eurotiales</taxon>
        <taxon>Thermoascaceae</taxon>
        <taxon>Paecilomyces</taxon>
    </lineage>
</organism>
<dbReference type="HOGENOM" id="CLU_007383_9_2_1"/>
<keyword evidence="4" id="KW-1185">Reference proteome</keyword>
<dbReference type="eggNOG" id="KOG1502">
    <property type="taxonomic scope" value="Eukaryota"/>
</dbReference>
<dbReference type="InterPro" id="IPR036291">
    <property type="entry name" value="NAD(P)-bd_dom_sf"/>
</dbReference>
<dbReference type="Proteomes" id="UP000018001">
    <property type="component" value="Unassembled WGS sequence"/>
</dbReference>
<dbReference type="AlphaFoldDB" id="V5FT92"/>